<feature type="compositionally biased region" description="Basic and acidic residues" evidence="1">
    <location>
        <begin position="220"/>
        <end position="267"/>
    </location>
</feature>
<comment type="caution">
    <text evidence="3">The sequence shown here is derived from an EMBL/GenBank/DDBJ whole genome shotgun (WGS) entry which is preliminary data.</text>
</comment>
<feature type="region of interest" description="Disordered" evidence="1">
    <location>
        <begin position="113"/>
        <end position="297"/>
    </location>
</feature>
<evidence type="ECO:0000313" key="4">
    <source>
        <dbReference type="Proteomes" id="UP001521184"/>
    </source>
</evidence>
<keyword evidence="4" id="KW-1185">Reference proteome</keyword>
<feature type="compositionally biased region" description="Basic residues" evidence="1">
    <location>
        <begin position="196"/>
        <end position="219"/>
    </location>
</feature>
<dbReference type="PANTHER" id="PTHR14580:SF0">
    <property type="entry name" value="MULTIPLE MYELOMA TUMOR-ASSOCIATED PROTEIN 2"/>
    <property type="match status" value="1"/>
</dbReference>
<dbReference type="Pfam" id="PF10159">
    <property type="entry name" value="MMtag"/>
    <property type="match status" value="1"/>
</dbReference>
<organism evidence="3 4">
    <name type="scientific">Diplodia intermedia</name>
    <dbReference type="NCBI Taxonomy" id="856260"/>
    <lineage>
        <taxon>Eukaryota</taxon>
        <taxon>Fungi</taxon>
        <taxon>Dikarya</taxon>
        <taxon>Ascomycota</taxon>
        <taxon>Pezizomycotina</taxon>
        <taxon>Dothideomycetes</taxon>
        <taxon>Dothideomycetes incertae sedis</taxon>
        <taxon>Botryosphaeriales</taxon>
        <taxon>Botryosphaeriaceae</taxon>
        <taxon>Diplodia</taxon>
    </lineage>
</organism>
<gene>
    <name evidence="3" type="ORF">SLS58_006858</name>
</gene>
<dbReference type="PANTHER" id="PTHR14580">
    <property type="entry name" value="MULTIPLE MYELOMA TUMOR-ASSOCIATED PROTEIN 2 FAMILY MEMBER"/>
    <property type="match status" value="1"/>
</dbReference>
<feature type="compositionally biased region" description="Basic and acidic residues" evidence="1">
    <location>
        <begin position="28"/>
        <end position="37"/>
    </location>
</feature>
<dbReference type="Proteomes" id="UP001521184">
    <property type="component" value="Unassembled WGS sequence"/>
</dbReference>
<sequence length="297" mass="35968">MARDPTPEPEKIRHFKKSLENCYKKQAELENRRENAKPARSRGSQAIGANVNVENIRNSSHREHYLGHSVIAPVGRAERRRDPLFWMRNRPSVEDREALAKEIKEVQVKDKMAMNEKLGRPVMEGVDDIINPKPPAPPAPVVAPAPKPERKHRHHHRRHHSRSPRRHHHRSHRSHRERSRSRDRRHRDADRSRSPDRRHRHRDSERRHRSRSREHHRRHRDDERERSPDRSYRRHDNERDRHDSRPRESHYRNRNDERGYRNEERNFSRRGSSSSYQRSRDNERERELSRRGSSASF</sequence>
<accession>A0ABR3TML1</accession>
<evidence type="ECO:0000313" key="3">
    <source>
        <dbReference type="EMBL" id="KAL1640508.1"/>
    </source>
</evidence>
<feature type="region of interest" description="Disordered" evidence="1">
    <location>
        <begin position="28"/>
        <end position="48"/>
    </location>
</feature>
<dbReference type="InterPro" id="IPR039207">
    <property type="entry name" value="MMTAG2-like"/>
</dbReference>
<protein>
    <recommendedName>
        <fullName evidence="2">Multiple myeloma tumor-associated protein 2-like N-terminal domain-containing protein</fullName>
    </recommendedName>
</protein>
<feature type="compositionally biased region" description="Pro residues" evidence="1">
    <location>
        <begin position="132"/>
        <end position="146"/>
    </location>
</feature>
<feature type="domain" description="Multiple myeloma tumor-associated protein 2-like N-terminal" evidence="2">
    <location>
        <begin position="41"/>
        <end position="119"/>
    </location>
</feature>
<proteinExistence type="predicted"/>
<reference evidence="3 4" key="1">
    <citation type="journal article" date="2023" name="Plant Dis.">
        <title>First Report of Diplodia intermedia Causing Canker and Dieback Diseases on Apple Trees in Canada.</title>
        <authorList>
            <person name="Ellouze W."/>
            <person name="Ilyukhin E."/>
            <person name="Sulman M."/>
            <person name="Ali S."/>
        </authorList>
    </citation>
    <scope>NUCLEOTIDE SEQUENCE [LARGE SCALE GENOMIC DNA]</scope>
    <source>
        <strain evidence="3 4">M45-28</strain>
    </source>
</reference>
<evidence type="ECO:0000259" key="2">
    <source>
        <dbReference type="Pfam" id="PF10159"/>
    </source>
</evidence>
<dbReference type="InterPro" id="IPR019315">
    <property type="entry name" value="MMTA2_N"/>
</dbReference>
<name>A0ABR3TML1_9PEZI</name>
<feature type="compositionally biased region" description="Basic and acidic residues" evidence="1">
    <location>
        <begin position="278"/>
        <end position="290"/>
    </location>
</feature>
<feature type="compositionally biased region" description="Basic and acidic residues" evidence="1">
    <location>
        <begin position="186"/>
        <end position="195"/>
    </location>
</feature>
<dbReference type="EMBL" id="JAKEKT020000049">
    <property type="protein sequence ID" value="KAL1640508.1"/>
    <property type="molecule type" value="Genomic_DNA"/>
</dbReference>
<feature type="compositionally biased region" description="Basic residues" evidence="1">
    <location>
        <begin position="149"/>
        <end position="185"/>
    </location>
</feature>
<evidence type="ECO:0000256" key="1">
    <source>
        <dbReference type="SAM" id="MobiDB-lite"/>
    </source>
</evidence>